<proteinExistence type="predicted"/>
<evidence type="ECO:0000313" key="2">
    <source>
        <dbReference type="Proteomes" id="UP000030665"/>
    </source>
</evidence>
<sequence length="157" mass="18274">MYCRVLQELEQLYGDSPATAQSHALMLTNVDSLRSESMAELESFYLQVNGPVSVLEMNKQHCELNSIVLLSQVCGIQNLREKLAHHVHSRWLETLTLRHFVDWLKNLGIEKRFLASCLTATKSRPHPRRWENFGKGYTYRQIQNSLELLSWHQCVYA</sequence>
<accession>A0A077YY85</accession>
<reference evidence="1" key="1">
    <citation type="submission" date="2014-01" db="EMBL/GenBank/DDBJ databases">
        <authorList>
            <person name="Aslett M."/>
        </authorList>
    </citation>
    <scope>NUCLEOTIDE SEQUENCE</scope>
</reference>
<dbReference type="Proteomes" id="UP000030665">
    <property type="component" value="Unassembled WGS sequence"/>
</dbReference>
<protein>
    <submittedName>
        <fullName evidence="1">Uncharacterized protein</fullName>
    </submittedName>
</protein>
<keyword evidence="2" id="KW-1185">Reference proteome</keyword>
<dbReference type="AlphaFoldDB" id="A0A077YY85"/>
<name>A0A077YY85_TRITR</name>
<gene>
    <name evidence="1" type="ORF">TTRE_0000067701</name>
</gene>
<evidence type="ECO:0000313" key="1">
    <source>
        <dbReference type="EMBL" id="CDW52418.1"/>
    </source>
</evidence>
<reference evidence="1" key="2">
    <citation type="submission" date="2014-03" db="EMBL/GenBank/DDBJ databases">
        <title>The whipworm genome and dual-species transcriptomics of an intimate host-pathogen interaction.</title>
        <authorList>
            <person name="Foth B.J."/>
            <person name="Tsai I.J."/>
            <person name="Reid A.J."/>
            <person name="Bancroft A.J."/>
            <person name="Nichol S."/>
            <person name="Tracey A."/>
            <person name="Holroyd N."/>
            <person name="Cotton J.A."/>
            <person name="Stanley E.J."/>
            <person name="Zarowiecki M."/>
            <person name="Liu J.Z."/>
            <person name="Huckvale T."/>
            <person name="Cooper P.J."/>
            <person name="Grencis R.K."/>
            <person name="Berriman M."/>
        </authorList>
    </citation>
    <scope>NUCLEOTIDE SEQUENCE [LARGE SCALE GENOMIC DNA]</scope>
</reference>
<dbReference type="EMBL" id="HG805822">
    <property type="protein sequence ID" value="CDW52418.1"/>
    <property type="molecule type" value="Genomic_DNA"/>
</dbReference>
<organism evidence="1 2">
    <name type="scientific">Trichuris trichiura</name>
    <name type="common">Whipworm</name>
    <name type="synonym">Trichocephalus trichiurus</name>
    <dbReference type="NCBI Taxonomy" id="36087"/>
    <lineage>
        <taxon>Eukaryota</taxon>
        <taxon>Metazoa</taxon>
        <taxon>Ecdysozoa</taxon>
        <taxon>Nematoda</taxon>
        <taxon>Enoplea</taxon>
        <taxon>Dorylaimia</taxon>
        <taxon>Trichinellida</taxon>
        <taxon>Trichuridae</taxon>
        <taxon>Trichuris</taxon>
    </lineage>
</organism>